<comment type="cofactor">
    <cofactor evidence="1">
        <name>Mg(2+)</name>
        <dbReference type="ChEBI" id="CHEBI:18420"/>
    </cofactor>
</comment>
<evidence type="ECO:0000256" key="6">
    <source>
        <dbReference type="PIRSR" id="PIRSR017340-1"/>
    </source>
</evidence>
<proteinExistence type="inferred from homology"/>
<organism evidence="8 9">
    <name type="scientific">Goodfellowiella coeruleoviolacea</name>
    <dbReference type="NCBI Taxonomy" id="334858"/>
    <lineage>
        <taxon>Bacteria</taxon>
        <taxon>Bacillati</taxon>
        <taxon>Actinomycetota</taxon>
        <taxon>Actinomycetes</taxon>
        <taxon>Pseudonocardiales</taxon>
        <taxon>Pseudonocardiaceae</taxon>
        <taxon>Goodfellowiella</taxon>
    </lineage>
</organism>
<evidence type="ECO:0000256" key="4">
    <source>
        <dbReference type="ARBA" id="ARBA00022801"/>
    </source>
</evidence>
<keyword evidence="3 6" id="KW-0479">Metal-binding</keyword>
<comment type="similarity">
    <text evidence="2">Belongs to the Nudix hydrolase family.</text>
</comment>
<dbReference type="Pfam" id="PF00293">
    <property type="entry name" value="NUDIX"/>
    <property type="match status" value="1"/>
</dbReference>
<name>A0AAE3KJ56_9PSEU</name>
<dbReference type="InterPro" id="IPR020084">
    <property type="entry name" value="NUDIX_hydrolase_CS"/>
</dbReference>
<evidence type="ECO:0000313" key="8">
    <source>
        <dbReference type="EMBL" id="MCP2163973.1"/>
    </source>
</evidence>
<evidence type="ECO:0000256" key="2">
    <source>
        <dbReference type="ARBA" id="ARBA00005582"/>
    </source>
</evidence>
<dbReference type="RefSeq" id="WP_253767188.1">
    <property type="nucleotide sequence ID" value="NZ_JAMTCK010000002.1"/>
</dbReference>
<dbReference type="Proteomes" id="UP001206128">
    <property type="component" value="Unassembled WGS sequence"/>
</dbReference>
<dbReference type="InterPro" id="IPR015797">
    <property type="entry name" value="NUDIX_hydrolase-like_dom_sf"/>
</dbReference>
<dbReference type="PANTHER" id="PTHR10885:SF0">
    <property type="entry name" value="ISOPENTENYL-DIPHOSPHATE DELTA-ISOMERASE"/>
    <property type="match status" value="1"/>
</dbReference>
<comment type="caution">
    <text evidence="8">The sequence shown here is derived from an EMBL/GenBank/DDBJ whole genome shotgun (WGS) entry which is preliminary data.</text>
</comment>
<accession>A0AAE3KJ56</accession>
<evidence type="ECO:0000256" key="1">
    <source>
        <dbReference type="ARBA" id="ARBA00001946"/>
    </source>
</evidence>
<evidence type="ECO:0000259" key="7">
    <source>
        <dbReference type="PROSITE" id="PS51462"/>
    </source>
</evidence>
<dbReference type="EMBL" id="JAMTCK010000002">
    <property type="protein sequence ID" value="MCP2163973.1"/>
    <property type="molecule type" value="Genomic_DNA"/>
</dbReference>
<dbReference type="PROSITE" id="PS00893">
    <property type="entry name" value="NUDIX_BOX"/>
    <property type="match status" value="1"/>
</dbReference>
<reference evidence="8" key="1">
    <citation type="submission" date="2022-06" db="EMBL/GenBank/DDBJ databases">
        <title>Genomic Encyclopedia of Archaeal and Bacterial Type Strains, Phase II (KMG-II): from individual species to whole genera.</title>
        <authorList>
            <person name="Goeker M."/>
        </authorList>
    </citation>
    <scope>NUCLEOTIDE SEQUENCE</scope>
    <source>
        <strain evidence="8">DSM 43935</strain>
    </source>
</reference>
<sequence>MVSSPVDEVVTVVDDADHVIGPESRGEVYRRRLRHRVALVLCWDQRGRLFVHQRTATKLVWPAHHDVFVGGVVAFGEDYAQAAEREAGEELGAQVATPTFLFHHRFDGEYPEWQGVFETVVSGPVRPQVEEVGWHAFLPLDEVVDRMAGWTVVPDRIDPFRRYLAERSG</sequence>
<keyword evidence="8" id="KW-0413">Isomerase</keyword>
<dbReference type="AlphaFoldDB" id="A0AAE3KJ56"/>
<protein>
    <submittedName>
        <fullName evidence="8">Isopentenyldiphosphate isomerase</fullName>
    </submittedName>
</protein>
<evidence type="ECO:0000313" key="9">
    <source>
        <dbReference type="Proteomes" id="UP001206128"/>
    </source>
</evidence>
<evidence type="ECO:0000256" key="5">
    <source>
        <dbReference type="ARBA" id="ARBA00022842"/>
    </source>
</evidence>
<evidence type="ECO:0000256" key="3">
    <source>
        <dbReference type="ARBA" id="ARBA00022723"/>
    </source>
</evidence>
<keyword evidence="4" id="KW-0378">Hydrolase</keyword>
<dbReference type="GO" id="GO:0016817">
    <property type="term" value="F:hydrolase activity, acting on acid anhydrides"/>
    <property type="evidence" value="ECO:0007669"/>
    <property type="project" value="InterPro"/>
</dbReference>
<dbReference type="PANTHER" id="PTHR10885">
    <property type="entry name" value="ISOPENTENYL-DIPHOSPHATE DELTA-ISOMERASE"/>
    <property type="match status" value="1"/>
</dbReference>
<keyword evidence="9" id="KW-1185">Reference proteome</keyword>
<dbReference type="InterPro" id="IPR024195">
    <property type="entry name" value="NUDIX_hydrolase_YfcD_pred"/>
</dbReference>
<dbReference type="SUPFAM" id="SSF55811">
    <property type="entry name" value="Nudix"/>
    <property type="match status" value="1"/>
</dbReference>
<dbReference type="PROSITE" id="PS51462">
    <property type="entry name" value="NUDIX"/>
    <property type="match status" value="1"/>
</dbReference>
<feature type="binding site" evidence="6">
    <location>
        <position position="86"/>
    </location>
    <ligand>
        <name>Mg(2+)</name>
        <dbReference type="ChEBI" id="CHEBI:18420"/>
    </ligand>
</feature>
<dbReference type="PIRSF" id="PIRSF017340">
    <property type="entry name" value="Nudix_hydro"/>
    <property type="match status" value="1"/>
</dbReference>
<dbReference type="InterPro" id="IPR000086">
    <property type="entry name" value="NUDIX_hydrolase_dom"/>
</dbReference>
<feature type="domain" description="Nudix hydrolase" evidence="7">
    <location>
        <begin position="33"/>
        <end position="166"/>
    </location>
</feature>
<keyword evidence="5 6" id="KW-0460">Magnesium</keyword>
<dbReference type="GO" id="GO:0046872">
    <property type="term" value="F:metal ion binding"/>
    <property type="evidence" value="ECO:0007669"/>
    <property type="project" value="UniProtKB-KW"/>
</dbReference>
<gene>
    <name evidence="8" type="ORF">LX83_000813</name>
</gene>
<dbReference type="Gene3D" id="3.90.79.10">
    <property type="entry name" value="Nucleoside Triphosphate Pyrophosphohydrolase"/>
    <property type="match status" value="1"/>
</dbReference>
<dbReference type="GO" id="GO:0016853">
    <property type="term" value="F:isomerase activity"/>
    <property type="evidence" value="ECO:0007669"/>
    <property type="project" value="UniProtKB-KW"/>
</dbReference>
<feature type="binding site" evidence="6">
    <location>
        <position position="90"/>
    </location>
    <ligand>
        <name>Mg(2+)</name>
        <dbReference type="ChEBI" id="CHEBI:18420"/>
    </ligand>
</feature>